<evidence type="ECO:0000313" key="10">
    <source>
        <dbReference type="Proteomes" id="UP000549066"/>
    </source>
</evidence>
<feature type="transmembrane region" description="Helical" evidence="7">
    <location>
        <begin position="238"/>
        <end position="260"/>
    </location>
</feature>
<dbReference type="InterPro" id="IPR051393">
    <property type="entry name" value="ABC_transporter_permease"/>
</dbReference>
<feature type="transmembrane region" description="Helical" evidence="7">
    <location>
        <begin position="110"/>
        <end position="132"/>
    </location>
</feature>
<comment type="subcellular location">
    <subcellularLocation>
        <location evidence="1 7">Cell membrane</location>
        <topology evidence="1 7">Multi-pass membrane protein</topology>
    </subcellularLocation>
</comment>
<dbReference type="Gene3D" id="1.10.3720.10">
    <property type="entry name" value="MetI-like"/>
    <property type="match status" value="1"/>
</dbReference>
<dbReference type="InterPro" id="IPR035906">
    <property type="entry name" value="MetI-like_sf"/>
</dbReference>
<dbReference type="InterPro" id="IPR000515">
    <property type="entry name" value="MetI-like"/>
</dbReference>
<dbReference type="PANTHER" id="PTHR30193">
    <property type="entry name" value="ABC TRANSPORTER PERMEASE PROTEIN"/>
    <property type="match status" value="1"/>
</dbReference>
<accession>A0A852WVB8</accession>
<keyword evidence="2 7" id="KW-0813">Transport</keyword>
<dbReference type="AlphaFoldDB" id="A0A852WVB8"/>
<dbReference type="GO" id="GO:0055085">
    <property type="term" value="P:transmembrane transport"/>
    <property type="evidence" value="ECO:0007669"/>
    <property type="project" value="InterPro"/>
</dbReference>
<feature type="domain" description="ABC transmembrane type-1" evidence="8">
    <location>
        <begin position="100"/>
        <end position="319"/>
    </location>
</feature>
<comment type="similarity">
    <text evidence="7">Belongs to the binding-protein-dependent transport system permease family.</text>
</comment>
<evidence type="ECO:0000256" key="6">
    <source>
        <dbReference type="ARBA" id="ARBA00023136"/>
    </source>
</evidence>
<evidence type="ECO:0000256" key="3">
    <source>
        <dbReference type="ARBA" id="ARBA00022475"/>
    </source>
</evidence>
<proteinExistence type="inferred from homology"/>
<protein>
    <submittedName>
        <fullName evidence="9">ABC-type sugar transport system permease subunit</fullName>
    </submittedName>
</protein>
<dbReference type="SUPFAM" id="SSF161098">
    <property type="entry name" value="MetI-like"/>
    <property type="match status" value="1"/>
</dbReference>
<evidence type="ECO:0000256" key="5">
    <source>
        <dbReference type="ARBA" id="ARBA00022989"/>
    </source>
</evidence>
<evidence type="ECO:0000259" key="8">
    <source>
        <dbReference type="PROSITE" id="PS50928"/>
    </source>
</evidence>
<dbReference type="Proteomes" id="UP000549066">
    <property type="component" value="Unassembled WGS sequence"/>
</dbReference>
<feature type="transmembrane region" description="Helical" evidence="7">
    <location>
        <begin position="144"/>
        <end position="163"/>
    </location>
</feature>
<keyword evidence="6 7" id="KW-0472">Membrane</keyword>
<keyword evidence="3" id="KW-1003">Cell membrane</keyword>
<dbReference type="Pfam" id="PF00528">
    <property type="entry name" value="BPD_transp_1"/>
    <property type="match status" value="1"/>
</dbReference>
<name>A0A852WVB8_9MICO</name>
<organism evidence="9 10">
    <name type="scientific">Agromyces hippuratus</name>
    <dbReference type="NCBI Taxonomy" id="286438"/>
    <lineage>
        <taxon>Bacteria</taxon>
        <taxon>Bacillati</taxon>
        <taxon>Actinomycetota</taxon>
        <taxon>Actinomycetes</taxon>
        <taxon>Micrococcales</taxon>
        <taxon>Microbacteriaceae</taxon>
        <taxon>Agromyces</taxon>
    </lineage>
</organism>
<sequence>MTMSPQSTNRLATAASVALEPETTAPARKRRRGVGRLSTHVMDNRTAYVMIAPMVVLLGIFVWWPLLYSFYLSTFEISFYEEPVFVGLQFYGYVLEDPDFWHSIGIGATYVLYTVPAIMIIAFLVASFIRTVGRKVAGLLKTTVYVPTVVSAVITSVVFVFMYRADGGLINWLIGFVGLGPFAFLSDPELALPAISVPGIWLAFGITTLIMLAGMYDIPQSYYEAAQLEGANFFQRTWFITIPLMKNVLLYLLVTATIAGMQQFELPLIMTQGGPTNSTMTPNLFIFNQFKDPTPYATSFSLTAALILFFVLGGISMLIFRLIRSDKAIDA</sequence>
<dbReference type="PROSITE" id="PS50928">
    <property type="entry name" value="ABC_TM1"/>
    <property type="match status" value="1"/>
</dbReference>
<dbReference type="PANTHER" id="PTHR30193:SF37">
    <property type="entry name" value="INNER MEMBRANE ABC TRANSPORTER PERMEASE PROTEIN YCJO"/>
    <property type="match status" value="1"/>
</dbReference>
<evidence type="ECO:0000256" key="4">
    <source>
        <dbReference type="ARBA" id="ARBA00022692"/>
    </source>
</evidence>
<keyword evidence="9" id="KW-0762">Sugar transport</keyword>
<reference evidence="9 10" key="1">
    <citation type="submission" date="2020-07" db="EMBL/GenBank/DDBJ databases">
        <title>Sequencing the genomes of 1000 actinobacteria strains.</title>
        <authorList>
            <person name="Klenk H.-P."/>
        </authorList>
    </citation>
    <scope>NUCLEOTIDE SEQUENCE [LARGE SCALE GENOMIC DNA]</scope>
    <source>
        <strain evidence="9 10">DSM 8598</strain>
    </source>
</reference>
<evidence type="ECO:0000256" key="1">
    <source>
        <dbReference type="ARBA" id="ARBA00004651"/>
    </source>
</evidence>
<keyword evidence="4 7" id="KW-0812">Transmembrane</keyword>
<comment type="caution">
    <text evidence="9">The sequence shown here is derived from an EMBL/GenBank/DDBJ whole genome shotgun (WGS) entry which is preliminary data.</text>
</comment>
<dbReference type="CDD" id="cd06261">
    <property type="entry name" value="TM_PBP2"/>
    <property type="match status" value="1"/>
</dbReference>
<evidence type="ECO:0000256" key="2">
    <source>
        <dbReference type="ARBA" id="ARBA00022448"/>
    </source>
</evidence>
<feature type="transmembrane region" description="Helical" evidence="7">
    <location>
        <begin position="46"/>
        <end position="66"/>
    </location>
</feature>
<dbReference type="RefSeq" id="WP_246303737.1">
    <property type="nucleotide sequence ID" value="NZ_JACCFI010000001.1"/>
</dbReference>
<evidence type="ECO:0000313" key="9">
    <source>
        <dbReference type="EMBL" id="NYG21996.1"/>
    </source>
</evidence>
<feature type="transmembrane region" description="Helical" evidence="7">
    <location>
        <begin position="198"/>
        <end position="218"/>
    </location>
</feature>
<dbReference type="GO" id="GO:0005886">
    <property type="term" value="C:plasma membrane"/>
    <property type="evidence" value="ECO:0007669"/>
    <property type="project" value="UniProtKB-SubCell"/>
</dbReference>
<evidence type="ECO:0000256" key="7">
    <source>
        <dbReference type="RuleBase" id="RU363032"/>
    </source>
</evidence>
<keyword evidence="10" id="KW-1185">Reference proteome</keyword>
<gene>
    <name evidence="9" type="ORF">BJY17_002743</name>
</gene>
<feature type="transmembrane region" description="Helical" evidence="7">
    <location>
        <begin position="300"/>
        <end position="323"/>
    </location>
</feature>
<keyword evidence="5 7" id="KW-1133">Transmembrane helix</keyword>
<dbReference type="EMBL" id="JACCFI010000001">
    <property type="protein sequence ID" value="NYG21996.1"/>
    <property type="molecule type" value="Genomic_DNA"/>
</dbReference>